<dbReference type="EMBL" id="WNME01000030">
    <property type="protein sequence ID" value="MUB66645.1"/>
    <property type="molecule type" value="Genomic_DNA"/>
</dbReference>
<protein>
    <recommendedName>
        <fullName evidence="4">Zinc ribbon domain-containing protein</fullName>
    </recommendedName>
</protein>
<reference evidence="2 3" key="1">
    <citation type="submission" date="2019-09" db="EMBL/GenBank/DDBJ databases">
        <title>Draft genome sequencing of Hungatella hathewayi 123Y-2.</title>
        <authorList>
            <person name="Lv Q."/>
            <person name="Li S."/>
        </authorList>
    </citation>
    <scope>NUCLEOTIDE SEQUENCE [LARGE SCALE GENOMIC DNA]</scope>
    <source>
        <strain evidence="2 3">123Y-2</strain>
    </source>
</reference>
<dbReference type="Proteomes" id="UP000434223">
    <property type="component" value="Unassembled WGS sequence"/>
</dbReference>
<keyword evidence="1" id="KW-0472">Membrane</keyword>
<comment type="caution">
    <text evidence="2">The sequence shown here is derived from an EMBL/GenBank/DDBJ whole genome shotgun (WGS) entry which is preliminary data.</text>
</comment>
<gene>
    <name evidence="2" type="ORF">GNE07_26865</name>
</gene>
<dbReference type="AlphaFoldDB" id="A0AAW9WMP1"/>
<evidence type="ECO:0000313" key="3">
    <source>
        <dbReference type="Proteomes" id="UP000434223"/>
    </source>
</evidence>
<keyword evidence="1" id="KW-0812">Transmembrane</keyword>
<proteinExistence type="predicted"/>
<evidence type="ECO:0000313" key="2">
    <source>
        <dbReference type="EMBL" id="MUB66645.1"/>
    </source>
</evidence>
<keyword evidence="1" id="KW-1133">Transmembrane helix</keyword>
<feature type="transmembrane region" description="Helical" evidence="1">
    <location>
        <begin position="71"/>
        <end position="96"/>
    </location>
</feature>
<name>A0AAW9WMP1_9FIRM</name>
<evidence type="ECO:0008006" key="4">
    <source>
        <dbReference type="Google" id="ProtNLM"/>
    </source>
</evidence>
<accession>A0AAW9WMP1</accession>
<evidence type="ECO:0000256" key="1">
    <source>
        <dbReference type="SAM" id="Phobius"/>
    </source>
</evidence>
<organism evidence="2 3">
    <name type="scientific">Hungatella hathewayi</name>
    <dbReference type="NCBI Taxonomy" id="154046"/>
    <lineage>
        <taxon>Bacteria</taxon>
        <taxon>Bacillati</taxon>
        <taxon>Bacillota</taxon>
        <taxon>Clostridia</taxon>
        <taxon>Lachnospirales</taxon>
        <taxon>Lachnospiraceae</taxon>
        <taxon>Hungatella</taxon>
    </lineage>
</organism>
<sequence>MKVCTYCRREIENDKAECPYCGAAEFIDKSPEKVLDEVLQPSDKKTTENVDFQIKNNINKKESWIYRGVKYIFLGILFYMLIMVILVVILLLYVIITGSVPDFIMALSG</sequence>
<dbReference type="RefSeq" id="WP_055651997.1">
    <property type="nucleotide sequence ID" value="NZ_CZAZ01000042.1"/>
</dbReference>